<feature type="region of interest" description="Disordered" evidence="1">
    <location>
        <begin position="207"/>
        <end position="231"/>
    </location>
</feature>
<evidence type="ECO:0000256" key="1">
    <source>
        <dbReference type="SAM" id="MobiDB-lite"/>
    </source>
</evidence>
<evidence type="ECO:0000313" key="3">
    <source>
        <dbReference type="Proteomes" id="UP001642540"/>
    </source>
</evidence>
<dbReference type="EMBL" id="CAXLJM020000123">
    <property type="protein sequence ID" value="CAL8138396.1"/>
    <property type="molecule type" value="Genomic_DNA"/>
</dbReference>
<dbReference type="Proteomes" id="UP001642540">
    <property type="component" value="Unassembled WGS sequence"/>
</dbReference>
<organism evidence="2 3">
    <name type="scientific">Orchesella dallaii</name>
    <dbReference type="NCBI Taxonomy" id="48710"/>
    <lineage>
        <taxon>Eukaryota</taxon>
        <taxon>Metazoa</taxon>
        <taxon>Ecdysozoa</taxon>
        <taxon>Arthropoda</taxon>
        <taxon>Hexapoda</taxon>
        <taxon>Collembola</taxon>
        <taxon>Entomobryomorpha</taxon>
        <taxon>Entomobryoidea</taxon>
        <taxon>Orchesellidae</taxon>
        <taxon>Orchesellinae</taxon>
        <taxon>Orchesella</taxon>
    </lineage>
</organism>
<name>A0ABP1RXL0_9HEXA</name>
<evidence type="ECO:0000313" key="2">
    <source>
        <dbReference type="EMBL" id="CAL8138396.1"/>
    </source>
</evidence>
<comment type="caution">
    <text evidence="2">The sequence shown here is derived from an EMBL/GenBank/DDBJ whole genome shotgun (WGS) entry which is preliminary data.</text>
</comment>
<accession>A0ABP1RXL0</accession>
<keyword evidence="3" id="KW-1185">Reference proteome</keyword>
<sequence>MEGMIVNEVLSATQHAILTGRTNDEIVPYFQTFYDDEAIIEAKKSLDSLLGKRFSARRTADAKKKYIVDIVDTLRHDDVRGQLTSRNIAFVALDLGNVCYVQPGIGDETILRREVAMLKGKFQDLTAAYDEVKTFIGVVENLTKELQTLKTKPSAIQKPSFLEIAKQSNEPRQGIDAFRTHTPTPASPPLSQQIAMQIANNQMTIADSGGTPVAASASAEQDENKSPSENEFILVKRRKHSSSKMRVIVGGSNESNIKSVKNHGWDFSSFPDVSQRHPLMI</sequence>
<evidence type="ECO:0008006" key="4">
    <source>
        <dbReference type="Google" id="ProtNLM"/>
    </source>
</evidence>
<protein>
    <recommendedName>
        <fullName evidence="4">Prefoldin subunit 3</fullName>
    </recommendedName>
</protein>
<reference evidence="2 3" key="1">
    <citation type="submission" date="2024-08" db="EMBL/GenBank/DDBJ databases">
        <authorList>
            <person name="Cucini C."/>
            <person name="Frati F."/>
        </authorList>
    </citation>
    <scope>NUCLEOTIDE SEQUENCE [LARGE SCALE GENOMIC DNA]</scope>
</reference>
<proteinExistence type="predicted"/>
<gene>
    <name evidence="2" type="ORF">ODALV1_LOCUS27350</name>
</gene>